<dbReference type="SUPFAM" id="SSF53756">
    <property type="entry name" value="UDP-Glycosyltransferase/glycogen phosphorylase"/>
    <property type="match status" value="1"/>
</dbReference>
<evidence type="ECO:0000313" key="4">
    <source>
        <dbReference type="Proteomes" id="UP000280307"/>
    </source>
</evidence>
<evidence type="ECO:0000313" key="3">
    <source>
        <dbReference type="EMBL" id="RRR78422.1"/>
    </source>
</evidence>
<dbReference type="PANTHER" id="PTHR45947:SF13">
    <property type="entry name" value="TRANSFERASE"/>
    <property type="match status" value="1"/>
</dbReference>
<protein>
    <submittedName>
        <fullName evidence="3">Glycosyltransferase</fullName>
    </submittedName>
</protein>
<dbReference type="InterPro" id="IPR050194">
    <property type="entry name" value="Glycosyltransferase_grp1"/>
</dbReference>
<dbReference type="Pfam" id="PF00534">
    <property type="entry name" value="Glycos_transf_1"/>
    <property type="match status" value="1"/>
</dbReference>
<dbReference type="PANTHER" id="PTHR45947">
    <property type="entry name" value="SULFOQUINOVOSYL TRANSFERASE SQD2"/>
    <property type="match status" value="1"/>
</dbReference>
<comment type="caution">
    <text evidence="3">The sequence shown here is derived from an EMBL/GenBank/DDBJ whole genome shotgun (WGS) entry which is preliminary data.</text>
</comment>
<reference evidence="3 4" key="1">
    <citation type="submission" date="2018-12" db="EMBL/GenBank/DDBJ databases">
        <title>Genome Sequence of Candidatus Viridilinea halotolerans isolated from saline sulfide-rich spring.</title>
        <authorList>
            <person name="Grouzdev D.S."/>
            <person name="Burganskaya E.I."/>
            <person name="Krutkina M.S."/>
            <person name="Sukhacheva M.V."/>
            <person name="Gorlenko V.M."/>
        </authorList>
    </citation>
    <scope>NUCLEOTIDE SEQUENCE [LARGE SCALE GENOMIC DNA]</scope>
    <source>
        <strain evidence="3">Chok-6</strain>
    </source>
</reference>
<dbReference type="Pfam" id="PF13579">
    <property type="entry name" value="Glyco_trans_4_4"/>
    <property type="match status" value="1"/>
</dbReference>
<dbReference type="Proteomes" id="UP000280307">
    <property type="component" value="Unassembled WGS sequence"/>
</dbReference>
<proteinExistence type="predicted"/>
<dbReference type="AlphaFoldDB" id="A0A426UCL7"/>
<feature type="domain" description="Glycosyltransferase subfamily 4-like N-terminal" evidence="2">
    <location>
        <begin position="25"/>
        <end position="192"/>
    </location>
</feature>
<gene>
    <name evidence="3" type="ORF">EI684_00335</name>
</gene>
<dbReference type="Gene3D" id="3.40.50.2000">
    <property type="entry name" value="Glycogen Phosphorylase B"/>
    <property type="match status" value="2"/>
</dbReference>
<feature type="domain" description="Glycosyl transferase family 1" evidence="1">
    <location>
        <begin position="207"/>
        <end position="374"/>
    </location>
</feature>
<organism evidence="3 4">
    <name type="scientific">Candidatus Viridilinea halotolerans</name>
    <dbReference type="NCBI Taxonomy" id="2491704"/>
    <lineage>
        <taxon>Bacteria</taxon>
        <taxon>Bacillati</taxon>
        <taxon>Chloroflexota</taxon>
        <taxon>Chloroflexia</taxon>
        <taxon>Chloroflexales</taxon>
        <taxon>Chloroflexineae</taxon>
        <taxon>Oscillochloridaceae</taxon>
        <taxon>Candidatus Viridilinea</taxon>
    </lineage>
</organism>
<accession>A0A426UCL7</accession>
<dbReference type="InterPro" id="IPR001296">
    <property type="entry name" value="Glyco_trans_1"/>
</dbReference>
<evidence type="ECO:0000259" key="2">
    <source>
        <dbReference type="Pfam" id="PF13579"/>
    </source>
</evidence>
<dbReference type="InterPro" id="IPR028098">
    <property type="entry name" value="Glyco_trans_4-like_N"/>
</dbReference>
<keyword evidence="3" id="KW-0808">Transferase</keyword>
<evidence type="ECO:0000259" key="1">
    <source>
        <dbReference type="Pfam" id="PF00534"/>
    </source>
</evidence>
<sequence>MFSAKVHLMHILFVTGYYKPAYVYGGPTKSLATLCAGLVTHGAHVTVFTTNANGRQRLDVPLGTPVMVDGVAVSYFPLCYQGLGFFYAPAMAQSLPDQIARSDLVVIESIWGYQLLLAARQCLKQRKPYIIAVRGQLFAWSLRHQRLKKKLYLHLLGKRYLQHAAALYCTDAQEAAAVARLGLGPPLFVVPNSIDTTPFAQMPVRGFWRHQYGITEEAIVLLYLGRLTQIKRPDIAVATLAACRERHADVHLILAGPDQDQMAVRLQAQAHSLGCLNYMHLTGALDPEQVRQVLADADLLIAPSVIQENFGLSTAEALAAGVPVLTSPGIPVGQLAEAWQAGRVAACTVEAFQHAAQAMITKPAELIALGRNGRLLAKAVFDVAAVVPQMLTHYSAIIERRLLS</sequence>
<dbReference type="GO" id="GO:0016757">
    <property type="term" value="F:glycosyltransferase activity"/>
    <property type="evidence" value="ECO:0007669"/>
    <property type="project" value="InterPro"/>
</dbReference>
<name>A0A426UCL7_9CHLR</name>
<dbReference type="EMBL" id="RSAS01000015">
    <property type="protein sequence ID" value="RRR78422.1"/>
    <property type="molecule type" value="Genomic_DNA"/>
</dbReference>